<dbReference type="GO" id="GO:0022857">
    <property type="term" value="F:transmembrane transporter activity"/>
    <property type="evidence" value="ECO:0007669"/>
    <property type="project" value="InterPro"/>
</dbReference>
<feature type="transmembrane region" description="Helical" evidence="6">
    <location>
        <begin position="215"/>
        <end position="239"/>
    </location>
</feature>
<evidence type="ECO:0000256" key="2">
    <source>
        <dbReference type="ARBA" id="ARBA00022448"/>
    </source>
</evidence>
<evidence type="ECO:0000313" key="8">
    <source>
        <dbReference type="Proteomes" id="UP000093712"/>
    </source>
</evidence>
<feature type="transmembrane region" description="Helical" evidence="6">
    <location>
        <begin position="307"/>
        <end position="329"/>
    </location>
</feature>
<proteinExistence type="predicted"/>
<dbReference type="RefSeq" id="WP_065042003.1">
    <property type="nucleotide sequence ID" value="NZ_LZME01000137.1"/>
</dbReference>
<feature type="transmembrane region" description="Helical" evidence="6">
    <location>
        <begin position="279"/>
        <end position="301"/>
    </location>
</feature>
<keyword evidence="5 6" id="KW-0472">Membrane</keyword>
<feature type="transmembrane region" description="Helical" evidence="6">
    <location>
        <begin position="165"/>
        <end position="186"/>
    </location>
</feature>
<evidence type="ECO:0000256" key="6">
    <source>
        <dbReference type="SAM" id="Phobius"/>
    </source>
</evidence>
<keyword evidence="2" id="KW-0813">Transport</keyword>
<dbReference type="EMBL" id="LZME01000137">
    <property type="protein sequence ID" value="OBK81648.1"/>
    <property type="molecule type" value="Genomic_DNA"/>
</dbReference>
<feature type="transmembrane region" description="Helical" evidence="6">
    <location>
        <begin position="341"/>
        <end position="362"/>
    </location>
</feature>
<organism evidence="7 8">
    <name type="scientific">Mycolicibacter heraklionensis</name>
    <dbReference type="NCBI Taxonomy" id="512402"/>
    <lineage>
        <taxon>Bacteria</taxon>
        <taxon>Bacillati</taxon>
        <taxon>Actinomycetota</taxon>
        <taxon>Actinomycetes</taxon>
        <taxon>Mycobacteriales</taxon>
        <taxon>Mycobacteriaceae</taxon>
        <taxon>Mycolicibacter</taxon>
    </lineage>
</organism>
<keyword evidence="4 6" id="KW-1133">Transmembrane helix</keyword>
<feature type="transmembrane region" description="Helical" evidence="6">
    <location>
        <begin position="75"/>
        <end position="94"/>
    </location>
</feature>
<dbReference type="InterPro" id="IPR036259">
    <property type="entry name" value="MFS_trans_sf"/>
</dbReference>
<dbReference type="SUPFAM" id="SSF103473">
    <property type="entry name" value="MFS general substrate transporter"/>
    <property type="match status" value="1"/>
</dbReference>
<evidence type="ECO:0000313" key="7">
    <source>
        <dbReference type="EMBL" id="OBK81648.1"/>
    </source>
</evidence>
<evidence type="ECO:0000256" key="3">
    <source>
        <dbReference type="ARBA" id="ARBA00022692"/>
    </source>
</evidence>
<evidence type="ECO:0000256" key="4">
    <source>
        <dbReference type="ARBA" id="ARBA00022989"/>
    </source>
</evidence>
<dbReference type="InterPro" id="IPR004752">
    <property type="entry name" value="AmpG_permease/AT-1"/>
</dbReference>
<accession>A0AA91EY99</accession>
<evidence type="ECO:0000256" key="5">
    <source>
        <dbReference type="ARBA" id="ARBA00023136"/>
    </source>
</evidence>
<feature type="transmembrane region" description="Helical" evidence="6">
    <location>
        <begin position="138"/>
        <end position="159"/>
    </location>
</feature>
<feature type="transmembrane region" description="Helical" evidence="6">
    <location>
        <begin position="100"/>
        <end position="126"/>
    </location>
</feature>
<dbReference type="Proteomes" id="UP000093712">
    <property type="component" value="Unassembled WGS sequence"/>
</dbReference>
<protein>
    <recommendedName>
        <fullName evidence="9">MFS transporter</fullName>
    </recommendedName>
</protein>
<comment type="caution">
    <text evidence="7">The sequence shown here is derived from an EMBL/GenBank/DDBJ whole genome shotgun (WGS) entry which is preliminary data.</text>
</comment>
<dbReference type="PANTHER" id="PTHR12778">
    <property type="entry name" value="SOLUTE CARRIER FAMILY 33 ACETYL-COA TRANSPORTER -RELATED"/>
    <property type="match status" value="1"/>
</dbReference>
<comment type="subcellular location">
    <subcellularLocation>
        <location evidence="1">Membrane</location>
        <topology evidence="1">Multi-pass membrane protein</topology>
    </subcellularLocation>
</comment>
<dbReference type="Gene3D" id="1.20.1250.20">
    <property type="entry name" value="MFS general substrate transporter like domains"/>
    <property type="match status" value="1"/>
</dbReference>
<dbReference type="InterPro" id="IPR011701">
    <property type="entry name" value="MFS"/>
</dbReference>
<gene>
    <name evidence="7" type="ORF">A5649_10760</name>
</gene>
<feature type="transmembrane region" description="Helical" evidence="6">
    <location>
        <begin position="368"/>
        <end position="390"/>
    </location>
</feature>
<name>A0AA91EY99_9MYCO</name>
<dbReference type="GO" id="GO:0016020">
    <property type="term" value="C:membrane"/>
    <property type="evidence" value="ECO:0007669"/>
    <property type="project" value="UniProtKB-SubCell"/>
</dbReference>
<feature type="transmembrane region" description="Helical" evidence="6">
    <location>
        <begin position="32"/>
        <end position="54"/>
    </location>
</feature>
<dbReference type="Pfam" id="PF07690">
    <property type="entry name" value="MFS_1"/>
    <property type="match status" value="1"/>
</dbReference>
<feature type="transmembrane region" description="Helical" evidence="6">
    <location>
        <begin position="245"/>
        <end position="267"/>
    </location>
</feature>
<reference evidence="7 8" key="1">
    <citation type="submission" date="2016-06" db="EMBL/GenBank/DDBJ databases">
        <authorList>
            <person name="Sutton G."/>
            <person name="Brinkac L."/>
            <person name="Sanka R."/>
            <person name="Adams M."/>
            <person name="Lau E."/>
            <person name="Garcia-Basteiro A."/>
            <person name="Lopez-Varela E."/>
            <person name="Palencia S."/>
        </authorList>
    </citation>
    <scope>NUCLEOTIDE SEQUENCE [LARGE SCALE GENOMIC DNA]</scope>
    <source>
        <strain evidence="7 8">1211594.5</strain>
    </source>
</reference>
<evidence type="ECO:0000256" key="1">
    <source>
        <dbReference type="ARBA" id="ARBA00004141"/>
    </source>
</evidence>
<keyword evidence="3 6" id="KW-0812">Transmembrane</keyword>
<evidence type="ECO:0008006" key="9">
    <source>
        <dbReference type="Google" id="ProtNLM"/>
    </source>
</evidence>
<dbReference type="PANTHER" id="PTHR12778:SF10">
    <property type="entry name" value="MAJOR FACILITATOR SUPERFAMILY DOMAIN-CONTAINING PROTEIN 3"/>
    <property type="match status" value="1"/>
</dbReference>
<sequence>MSRAQRLCLLGSLYLVTNIGFSFFFLTLSTILLNQGLALEAVAAVNLLGIIYFAKFLAAPLVDRLGVARIGHYRGWLVSTQLALIAAFGALALLDPHNQLAAVLAVTTVVLVFSMLHDVALGGLALRLLPPAEYGTANGLIVASGSASMLVGSGGALMLYGHSGWAITLSALAAVYLLPLGLLLWMREPAAAAAVQADRFWPTVRGFFRPPRTTWTLLIVPLFGSGVWLANAPIAAMLLDAGWSVGQVGLTQMIATSCQALIAVAAGRAISQCGMSRSVVVIGVASVCAVIGLLPLSAGHAAVVPTIAALIAMGAVWVASLTWFSVVSMRLARAESPSTDYSVPMSIEAICVTLVGSAGLALAGVIGFGWLIGAAVILMMAGTVVAVRWARLQERIPVS</sequence>
<dbReference type="AlphaFoldDB" id="A0AA91EY99"/>
<feature type="transmembrane region" description="Helical" evidence="6">
    <location>
        <begin position="7"/>
        <end position="26"/>
    </location>
</feature>